<sequence length="153" mass="17290">MEHKPAEPQPIQAILDSFFIMSSVGKQSATAARYGRVEARLRQYLETEGWRYLAQDDRDLLGLECAFNPHNAFARLFGAEDLLYTLGGFLEPDWLLPGLQDRRTQISLIPRLVQWLCNCHFLDPRRDRIAIHSTRAAAARARKGPALGGWNGA</sequence>
<reference evidence="1 2" key="1">
    <citation type="submission" date="2021-05" db="EMBL/GenBank/DDBJ databases">
        <title>Novel species in genus Arthrobacter.</title>
        <authorList>
            <person name="Zhang G."/>
        </authorList>
    </citation>
    <scope>NUCLEOTIDE SEQUENCE [LARGE SCALE GENOMIC DNA]</scope>
    <source>
        <strain evidence="2">zg-ZUI227</strain>
    </source>
</reference>
<dbReference type="EMBL" id="CP076022">
    <property type="protein sequence ID" value="QWC09528.1"/>
    <property type="molecule type" value="Genomic_DNA"/>
</dbReference>
<dbReference type="Proteomes" id="UP000676885">
    <property type="component" value="Chromosome"/>
</dbReference>
<dbReference type="AlphaFoldDB" id="A0A975R0H6"/>
<proteinExistence type="predicted"/>
<dbReference type="KEGG" id="ajg:KKR91_13725"/>
<evidence type="ECO:0000313" key="2">
    <source>
        <dbReference type="Proteomes" id="UP000676885"/>
    </source>
</evidence>
<dbReference type="RefSeq" id="WP_210227970.1">
    <property type="nucleotide sequence ID" value="NZ_CP076022.1"/>
</dbReference>
<evidence type="ECO:0000313" key="1">
    <source>
        <dbReference type="EMBL" id="QWC09528.1"/>
    </source>
</evidence>
<name>A0A975R0H6_9MICC</name>
<organism evidence="1 2">
    <name type="scientific">Arthrobacter jiangjiafuii</name>
    <dbReference type="NCBI Taxonomy" id="2817475"/>
    <lineage>
        <taxon>Bacteria</taxon>
        <taxon>Bacillati</taxon>
        <taxon>Actinomycetota</taxon>
        <taxon>Actinomycetes</taxon>
        <taxon>Micrococcales</taxon>
        <taxon>Micrococcaceae</taxon>
        <taxon>Arthrobacter</taxon>
    </lineage>
</organism>
<protein>
    <submittedName>
        <fullName evidence="1">Uncharacterized protein</fullName>
    </submittedName>
</protein>
<accession>A0A975R0H6</accession>
<gene>
    <name evidence="1" type="ORF">KKR91_13725</name>
</gene>
<keyword evidence="2" id="KW-1185">Reference proteome</keyword>